<dbReference type="PANTHER" id="PTHR36763:SF1">
    <property type="entry name" value="EXPRESSED PROTEIN"/>
    <property type="match status" value="1"/>
</dbReference>
<proteinExistence type="predicted"/>
<reference evidence="2 3" key="1">
    <citation type="submission" date="2021-07" db="EMBL/GenBank/DDBJ databases">
        <title>The Aristolochia fimbriata genome: insights into angiosperm evolution, floral development and chemical biosynthesis.</title>
        <authorList>
            <person name="Jiao Y."/>
        </authorList>
    </citation>
    <scope>NUCLEOTIDE SEQUENCE [LARGE SCALE GENOMIC DNA]</scope>
    <source>
        <strain evidence="2">IBCAS-2021</strain>
        <tissue evidence="2">Leaf</tissue>
    </source>
</reference>
<feature type="compositionally biased region" description="Polar residues" evidence="1">
    <location>
        <begin position="377"/>
        <end position="391"/>
    </location>
</feature>
<evidence type="ECO:0000313" key="3">
    <source>
        <dbReference type="Proteomes" id="UP000825729"/>
    </source>
</evidence>
<sequence>MSPSDHREHRQFTLPVPLQLEHLGPPPPPAIGFCSSTCFTSTAPASTPSPVASCDATTIGPIALPLRLFDLLPLVREIGGGDENSSRAFASNLDTRGVTAAVERSRIRWTVFFCLVESVTAVECGLRVADLRPAHDAEPDTWGPTGRRMDRPGPLKQGVVTGDVPWKASYFLTRRIPTTGKAAGDVSVPGTGRVAKTAMESSTLQTSGMLSKEQLIHLFNRFAFLTSQQDVKNRIADAVKDKQEAVAVTTAIQEEILLEMGIDPRFGITCLGKVGVVYESDRDLMIQFYAFVAKEEMACDEAELEPDEFEEKMLAQKELQKQQLEMLKCMRKLHQDDQSTILEALHKQMAEANFDYSAPVLTPEQMEEAVRTRSTVHEYNSTGKPTKPQGTRQKKKNTRGVEDEDGLRGAGADQIFRPWLKRVQTFRYLHSLWGLLRVGVLLSCLPLWRIFKILYDVVIHPRLPDPFSLHHHHSQLELLAFLITMEEEAHKELQLLPMPSSTAHLISTTSDLSSLKLHRSGQPPPSLNLQLSISLQPVAVPPPSNCLLAGAIHGFEGIRSEFNSIEALKREAAEQIRLAAVEKAYAERVRELTRREMEMAETEFAQAKHMWGRAQQEVESARRLKEKATRRIDSTCMEITCQACRQSFRA</sequence>
<name>A0AAV7EDY4_ARIFI</name>
<gene>
    <name evidence="2" type="ORF">H6P81_012094</name>
</gene>
<feature type="region of interest" description="Disordered" evidence="1">
    <location>
        <begin position="135"/>
        <end position="158"/>
    </location>
</feature>
<protein>
    <submittedName>
        <fullName evidence="2">Uncharacterized protein</fullName>
    </submittedName>
</protein>
<accession>A0AAV7EDY4</accession>
<evidence type="ECO:0000313" key="2">
    <source>
        <dbReference type="EMBL" id="KAG9445966.1"/>
    </source>
</evidence>
<organism evidence="2 3">
    <name type="scientific">Aristolochia fimbriata</name>
    <name type="common">White veined hardy Dutchman's pipe vine</name>
    <dbReference type="NCBI Taxonomy" id="158543"/>
    <lineage>
        <taxon>Eukaryota</taxon>
        <taxon>Viridiplantae</taxon>
        <taxon>Streptophyta</taxon>
        <taxon>Embryophyta</taxon>
        <taxon>Tracheophyta</taxon>
        <taxon>Spermatophyta</taxon>
        <taxon>Magnoliopsida</taxon>
        <taxon>Magnoliidae</taxon>
        <taxon>Piperales</taxon>
        <taxon>Aristolochiaceae</taxon>
        <taxon>Aristolochia</taxon>
    </lineage>
</organism>
<dbReference type="Proteomes" id="UP000825729">
    <property type="component" value="Unassembled WGS sequence"/>
</dbReference>
<comment type="caution">
    <text evidence="2">The sequence shown here is derived from an EMBL/GenBank/DDBJ whole genome shotgun (WGS) entry which is preliminary data.</text>
</comment>
<feature type="region of interest" description="Disordered" evidence="1">
    <location>
        <begin position="373"/>
        <end position="406"/>
    </location>
</feature>
<keyword evidence="3" id="KW-1185">Reference proteome</keyword>
<dbReference type="EMBL" id="JAINDJ010000005">
    <property type="protein sequence ID" value="KAG9445966.1"/>
    <property type="molecule type" value="Genomic_DNA"/>
</dbReference>
<dbReference type="PANTHER" id="PTHR36763">
    <property type="entry name" value="EXPRESSED PROTEIN"/>
    <property type="match status" value="1"/>
</dbReference>
<dbReference type="AlphaFoldDB" id="A0AAV7EDY4"/>
<evidence type="ECO:0000256" key="1">
    <source>
        <dbReference type="SAM" id="MobiDB-lite"/>
    </source>
</evidence>